<gene>
    <name evidence="7" type="ORF">CLH61_07060</name>
</gene>
<dbReference type="GO" id="GO:0016020">
    <property type="term" value="C:membrane"/>
    <property type="evidence" value="ECO:0007669"/>
    <property type="project" value="UniProtKB-SubCell"/>
</dbReference>
<feature type="transmembrane region" description="Helical" evidence="5">
    <location>
        <begin position="71"/>
        <end position="93"/>
    </location>
</feature>
<feature type="domain" description="NnrU" evidence="6">
    <location>
        <begin position="3"/>
        <end position="188"/>
    </location>
</feature>
<evidence type="ECO:0000256" key="5">
    <source>
        <dbReference type="SAM" id="Phobius"/>
    </source>
</evidence>
<protein>
    <submittedName>
        <fullName evidence="7">NnrU family protein</fullName>
    </submittedName>
</protein>
<keyword evidence="8" id="KW-1185">Reference proteome</keyword>
<name>A0A2G1UN14_9GAMM</name>
<dbReference type="Proteomes" id="UP000231409">
    <property type="component" value="Unassembled WGS sequence"/>
</dbReference>
<evidence type="ECO:0000256" key="4">
    <source>
        <dbReference type="ARBA" id="ARBA00023136"/>
    </source>
</evidence>
<comment type="subcellular location">
    <subcellularLocation>
        <location evidence="1">Membrane</location>
        <topology evidence="1">Multi-pass membrane protein</topology>
    </subcellularLocation>
</comment>
<evidence type="ECO:0000259" key="6">
    <source>
        <dbReference type="Pfam" id="PF07298"/>
    </source>
</evidence>
<evidence type="ECO:0000313" key="7">
    <source>
        <dbReference type="EMBL" id="PHQ15891.1"/>
    </source>
</evidence>
<proteinExistence type="predicted"/>
<dbReference type="RefSeq" id="WP_099613995.1">
    <property type="nucleotide sequence ID" value="NZ_KZ319369.1"/>
</dbReference>
<keyword evidence="4 5" id="KW-0472">Membrane</keyword>
<evidence type="ECO:0000256" key="3">
    <source>
        <dbReference type="ARBA" id="ARBA00022989"/>
    </source>
</evidence>
<dbReference type="InterPro" id="IPR009915">
    <property type="entry name" value="NnrU_dom"/>
</dbReference>
<evidence type="ECO:0000313" key="8">
    <source>
        <dbReference type="Proteomes" id="UP000231409"/>
    </source>
</evidence>
<dbReference type="AlphaFoldDB" id="A0A2G1UN14"/>
<feature type="transmembrane region" description="Helical" evidence="5">
    <location>
        <begin position="159"/>
        <end position="179"/>
    </location>
</feature>
<keyword evidence="3 5" id="KW-1133">Transmembrane helix</keyword>
<evidence type="ECO:0000256" key="2">
    <source>
        <dbReference type="ARBA" id="ARBA00022692"/>
    </source>
</evidence>
<feature type="transmembrane region" description="Helical" evidence="5">
    <location>
        <begin position="40"/>
        <end position="59"/>
    </location>
</feature>
<accession>A0A2G1UN14</accession>
<comment type="caution">
    <text evidence="7">The sequence shown here is derived from an EMBL/GenBank/DDBJ whole genome shotgun (WGS) entry which is preliminary data.</text>
</comment>
<dbReference type="EMBL" id="NTFH01000005">
    <property type="protein sequence ID" value="PHQ15891.1"/>
    <property type="molecule type" value="Genomic_DNA"/>
</dbReference>
<dbReference type="Pfam" id="PF07298">
    <property type="entry name" value="NnrU"/>
    <property type="match status" value="1"/>
</dbReference>
<sequence>MALLIVGLILFLGVHSLSIANEPLRNRLHASLGEAAFKGLYSLASLIGLVLIIWGYSAARLEPTVIYTPPGWLRHLAMLLLVPVFPLLFATYFPGRIKTKLGHPMLAAVKLWALAHLLANGMLHDLLLFGSFLAWAVADRISMKHRTQRPITTLPANKANDAIAVAGGLVVYAVTVFWAHQWLFGVAPVAT</sequence>
<keyword evidence="2 5" id="KW-0812">Transmembrane</keyword>
<evidence type="ECO:0000256" key="1">
    <source>
        <dbReference type="ARBA" id="ARBA00004141"/>
    </source>
</evidence>
<reference evidence="7 8" key="1">
    <citation type="submission" date="2017-09" db="EMBL/GenBank/DDBJ databases">
        <title>The draft genome sequences of Marinobacter sp. PWS21.</title>
        <authorList>
            <person name="Cao J."/>
        </authorList>
    </citation>
    <scope>NUCLEOTIDE SEQUENCE [LARGE SCALE GENOMIC DNA]</scope>
    <source>
        <strain evidence="7 8">PWS21</strain>
    </source>
</reference>
<organism evidence="7 8">
    <name type="scientific">Marinobacter profundi</name>
    <dbReference type="NCBI Taxonomy" id="2666256"/>
    <lineage>
        <taxon>Bacteria</taxon>
        <taxon>Pseudomonadati</taxon>
        <taxon>Pseudomonadota</taxon>
        <taxon>Gammaproteobacteria</taxon>
        <taxon>Pseudomonadales</taxon>
        <taxon>Marinobacteraceae</taxon>
        <taxon>Marinobacter</taxon>
    </lineage>
</organism>
<feature type="transmembrane region" description="Helical" evidence="5">
    <location>
        <begin position="113"/>
        <end position="138"/>
    </location>
</feature>